<dbReference type="EnsemblPlants" id="PNT75665">
    <property type="protein sequence ID" value="PNT75665"/>
    <property type="gene ID" value="BRADI_1g36455v3"/>
</dbReference>
<feature type="compositionally biased region" description="Low complexity" evidence="1">
    <location>
        <begin position="74"/>
        <end position="88"/>
    </location>
</feature>
<reference evidence="2" key="2">
    <citation type="submission" date="2017-06" db="EMBL/GenBank/DDBJ databases">
        <title>WGS assembly of Brachypodium distachyon.</title>
        <authorList>
            <consortium name="The International Brachypodium Initiative"/>
            <person name="Lucas S."/>
            <person name="Harmon-Smith M."/>
            <person name="Lail K."/>
            <person name="Tice H."/>
            <person name="Grimwood J."/>
            <person name="Bruce D."/>
            <person name="Barry K."/>
            <person name="Shu S."/>
            <person name="Lindquist E."/>
            <person name="Wang M."/>
            <person name="Pitluck S."/>
            <person name="Vogel J.P."/>
            <person name="Garvin D.F."/>
            <person name="Mockler T.C."/>
            <person name="Schmutz J."/>
            <person name="Rokhsar D."/>
            <person name="Bevan M.W."/>
        </authorList>
    </citation>
    <scope>NUCLEOTIDE SEQUENCE</scope>
    <source>
        <strain evidence="2">Bd21</strain>
    </source>
</reference>
<reference evidence="3" key="3">
    <citation type="submission" date="2018-08" db="UniProtKB">
        <authorList>
            <consortium name="EnsemblPlants"/>
        </authorList>
    </citation>
    <scope>IDENTIFICATION</scope>
    <source>
        <strain evidence="3">cv. Bd21</strain>
    </source>
</reference>
<proteinExistence type="predicted"/>
<feature type="region of interest" description="Disordered" evidence="1">
    <location>
        <begin position="74"/>
        <end position="105"/>
    </location>
</feature>
<dbReference type="Gramene" id="PNT75665">
    <property type="protein sequence ID" value="PNT75665"/>
    <property type="gene ID" value="BRADI_1g36455v3"/>
</dbReference>
<dbReference type="EMBL" id="CM000880">
    <property type="protein sequence ID" value="PNT75665.1"/>
    <property type="molecule type" value="Genomic_DNA"/>
</dbReference>
<dbReference type="AlphaFoldDB" id="A0A2K2DN06"/>
<keyword evidence="4" id="KW-1185">Reference proteome</keyword>
<organism evidence="2">
    <name type="scientific">Brachypodium distachyon</name>
    <name type="common">Purple false brome</name>
    <name type="synonym">Trachynia distachya</name>
    <dbReference type="NCBI Taxonomy" id="15368"/>
    <lineage>
        <taxon>Eukaryota</taxon>
        <taxon>Viridiplantae</taxon>
        <taxon>Streptophyta</taxon>
        <taxon>Embryophyta</taxon>
        <taxon>Tracheophyta</taxon>
        <taxon>Spermatophyta</taxon>
        <taxon>Magnoliopsida</taxon>
        <taxon>Liliopsida</taxon>
        <taxon>Poales</taxon>
        <taxon>Poaceae</taxon>
        <taxon>BOP clade</taxon>
        <taxon>Pooideae</taxon>
        <taxon>Stipodae</taxon>
        <taxon>Brachypodieae</taxon>
        <taxon>Brachypodium</taxon>
    </lineage>
</organism>
<accession>A0A2K2DN06</accession>
<evidence type="ECO:0000256" key="1">
    <source>
        <dbReference type="SAM" id="MobiDB-lite"/>
    </source>
</evidence>
<dbReference type="InParanoid" id="A0A2K2DN06"/>
<feature type="region of interest" description="Disordered" evidence="1">
    <location>
        <begin position="176"/>
        <end position="200"/>
    </location>
</feature>
<reference evidence="2 3" key="1">
    <citation type="journal article" date="2010" name="Nature">
        <title>Genome sequencing and analysis of the model grass Brachypodium distachyon.</title>
        <authorList>
            <consortium name="International Brachypodium Initiative"/>
        </authorList>
    </citation>
    <scope>NUCLEOTIDE SEQUENCE [LARGE SCALE GENOMIC DNA]</scope>
    <source>
        <strain evidence="2 3">Bd21</strain>
    </source>
</reference>
<sequence>MGCPHDRTCPTRAQSQPHRNGRRPFSHFLAAISLSSPSPCYLSRAMPRGTAHAAAVLRAPAAAPRAVAAAAQVRRRTTPASYTAASSSRPRRHGRRIQQDTRGLRRVGAARGAAVQPHAWALRFDICSAELWSFHWKQVPHASASYGKTSLDLRCQVASVLHLVSTGAVAAVHAVKGEGDGEEREKAEEKKEKVKKKSFG</sequence>
<gene>
    <name evidence="2" type="ORF">BRADI_1g36455v3</name>
</gene>
<dbReference type="Proteomes" id="UP000008810">
    <property type="component" value="Chromosome 1"/>
</dbReference>
<name>A0A2K2DN06_BRADI</name>
<evidence type="ECO:0000313" key="3">
    <source>
        <dbReference type="EnsemblPlants" id="PNT75665"/>
    </source>
</evidence>
<feature type="region of interest" description="Disordered" evidence="1">
    <location>
        <begin position="1"/>
        <end position="23"/>
    </location>
</feature>
<evidence type="ECO:0000313" key="2">
    <source>
        <dbReference type="EMBL" id="PNT75665.1"/>
    </source>
</evidence>
<feature type="compositionally biased region" description="Basic and acidic residues" evidence="1">
    <location>
        <begin position="176"/>
        <end position="192"/>
    </location>
</feature>
<evidence type="ECO:0000313" key="4">
    <source>
        <dbReference type="Proteomes" id="UP000008810"/>
    </source>
</evidence>
<protein>
    <submittedName>
        <fullName evidence="2 3">Uncharacterized protein</fullName>
    </submittedName>
</protein>